<dbReference type="InterPro" id="IPR012677">
    <property type="entry name" value="Nucleotide-bd_a/b_plait_sf"/>
</dbReference>
<dbReference type="GO" id="GO:0003723">
    <property type="term" value="F:RNA binding"/>
    <property type="evidence" value="ECO:0007669"/>
    <property type="project" value="UniProtKB-UniRule"/>
</dbReference>
<evidence type="ECO:0000313" key="7">
    <source>
        <dbReference type="EMBL" id="KAF9073325.1"/>
    </source>
</evidence>
<sequence length="432" mass="47623">MNPKIDEPITKRLHVSGLTPNLSPADLSARLSNFGTVKSLDGFGLLDAVGQPRRFGYVTLETTQASLKRCFSTLSGTTYKGAKLRIGEAKPDFAERISKELAEPEPPTKKPRRHHNKFTGVPAADMSLITRENAAQRPKWKVMPSGRVVRTMRMRPGKPLPPLLLPGRVTSERKERQAEKDSSGGKCATYSDTDPPEPLSLEPPPSVPTAIIPSTTVPDPADLASERAQTLSFLNSFLFSSSKEDAPPVDWDSDVELDETNVVEARNSYDVDEGYEVVPRDQDDEGVGMDVDADEDEEEENEQSEVVADIEMEEPQVKPPSRKNALKDLFAPQEDEGGFSLLNHLDIDVDNDFDLEMTPFPTSVPVSGPQSQLALPVISRPRQTPQSQSQTLQKTTIALDPKKPFIVHCEHRSVVAFLSETDARGDTKEMGR</sequence>
<dbReference type="Pfam" id="PF00076">
    <property type="entry name" value="RRM_1"/>
    <property type="match status" value="1"/>
</dbReference>
<keyword evidence="2 4" id="KW-0694">RNA-binding</keyword>
<keyword evidence="3" id="KW-0539">Nucleus</keyword>
<evidence type="ECO:0000313" key="8">
    <source>
        <dbReference type="Proteomes" id="UP000772434"/>
    </source>
</evidence>
<comment type="subcellular location">
    <subcellularLocation>
        <location evidence="1">Nucleus</location>
        <location evidence="1">Nucleolus</location>
    </subcellularLocation>
</comment>
<gene>
    <name evidence="7" type="ORF">BDP27DRAFT_1319233</name>
</gene>
<feature type="compositionally biased region" description="Basic and acidic residues" evidence="5">
    <location>
        <begin position="99"/>
        <end position="108"/>
    </location>
</feature>
<name>A0A9P5Q386_9AGAR</name>
<dbReference type="SMART" id="SM00360">
    <property type="entry name" value="RRM"/>
    <property type="match status" value="1"/>
</dbReference>
<dbReference type="CDD" id="cd12226">
    <property type="entry name" value="RRM_NOL8"/>
    <property type="match status" value="1"/>
</dbReference>
<dbReference type="AlphaFoldDB" id="A0A9P5Q386"/>
<evidence type="ECO:0000256" key="1">
    <source>
        <dbReference type="ARBA" id="ARBA00004604"/>
    </source>
</evidence>
<feature type="region of interest" description="Disordered" evidence="5">
    <location>
        <begin position="280"/>
        <end position="305"/>
    </location>
</feature>
<feature type="compositionally biased region" description="Acidic residues" evidence="5">
    <location>
        <begin position="282"/>
        <end position="305"/>
    </location>
</feature>
<comment type="caution">
    <text evidence="7">The sequence shown here is derived from an EMBL/GenBank/DDBJ whole genome shotgun (WGS) entry which is preliminary data.</text>
</comment>
<keyword evidence="8" id="KW-1185">Reference proteome</keyword>
<feature type="compositionally biased region" description="Pro residues" evidence="5">
    <location>
        <begin position="196"/>
        <end position="207"/>
    </location>
</feature>
<dbReference type="Proteomes" id="UP000772434">
    <property type="component" value="Unassembled WGS sequence"/>
</dbReference>
<dbReference type="EMBL" id="JADNRY010000019">
    <property type="protein sequence ID" value="KAF9073325.1"/>
    <property type="molecule type" value="Genomic_DNA"/>
</dbReference>
<dbReference type="PANTHER" id="PTHR48029">
    <property type="entry name" value="NUCLEOLAR PROTEIN 8"/>
    <property type="match status" value="1"/>
</dbReference>
<evidence type="ECO:0000259" key="6">
    <source>
        <dbReference type="PROSITE" id="PS50102"/>
    </source>
</evidence>
<dbReference type="GO" id="GO:0005730">
    <property type="term" value="C:nucleolus"/>
    <property type="evidence" value="ECO:0007669"/>
    <property type="project" value="UniProtKB-SubCell"/>
</dbReference>
<dbReference type="PANTHER" id="PTHR48029:SF1">
    <property type="entry name" value="NUCLEOLAR PROTEIN 8"/>
    <property type="match status" value="1"/>
</dbReference>
<proteinExistence type="predicted"/>
<feature type="compositionally biased region" description="Basic and acidic residues" evidence="5">
    <location>
        <begin position="170"/>
        <end position="183"/>
    </location>
</feature>
<evidence type="ECO:0000256" key="3">
    <source>
        <dbReference type="ARBA" id="ARBA00023242"/>
    </source>
</evidence>
<organism evidence="7 8">
    <name type="scientific">Rhodocollybia butyracea</name>
    <dbReference type="NCBI Taxonomy" id="206335"/>
    <lineage>
        <taxon>Eukaryota</taxon>
        <taxon>Fungi</taxon>
        <taxon>Dikarya</taxon>
        <taxon>Basidiomycota</taxon>
        <taxon>Agaricomycotina</taxon>
        <taxon>Agaricomycetes</taxon>
        <taxon>Agaricomycetidae</taxon>
        <taxon>Agaricales</taxon>
        <taxon>Marasmiineae</taxon>
        <taxon>Omphalotaceae</taxon>
        <taxon>Rhodocollybia</taxon>
    </lineage>
</organism>
<accession>A0A9P5Q386</accession>
<feature type="region of interest" description="Disordered" evidence="5">
    <location>
        <begin position="99"/>
        <end position="120"/>
    </location>
</feature>
<dbReference type="OrthoDB" id="21643at2759"/>
<reference evidence="7" key="1">
    <citation type="submission" date="2020-11" db="EMBL/GenBank/DDBJ databases">
        <authorList>
            <consortium name="DOE Joint Genome Institute"/>
            <person name="Ahrendt S."/>
            <person name="Riley R."/>
            <person name="Andreopoulos W."/>
            <person name="Labutti K."/>
            <person name="Pangilinan J."/>
            <person name="Ruiz-Duenas F.J."/>
            <person name="Barrasa J.M."/>
            <person name="Sanchez-Garcia M."/>
            <person name="Camarero S."/>
            <person name="Miyauchi S."/>
            <person name="Serrano A."/>
            <person name="Linde D."/>
            <person name="Babiker R."/>
            <person name="Drula E."/>
            <person name="Ayuso-Fernandez I."/>
            <person name="Pacheco R."/>
            <person name="Padilla G."/>
            <person name="Ferreira P."/>
            <person name="Barriuso J."/>
            <person name="Kellner H."/>
            <person name="Castanera R."/>
            <person name="Alfaro M."/>
            <person name="Ramirez L."/>
            <person name="Pisabarro A.G."/>
            <person name="Kuo A."/>
            <person name="Tritt A."/>
            <person name="Lipzen A."/>
            <person name="He G."/>
            <person name="Yan M."/>
            <person name="Ng V."/>
            <person name="Cullen D."/>
            <person name="Martin F."/>
            <person name="Rosso M.-N."/>
            <person name="Henrissat B."/>
            <person name="Hibbett D."/>
            <person name="Martinez A.T."/>
            <person name="Grigoriev I.V."/>
        </authorList>
    </citation>
    <scope>NUCLEOTIDE SEQUENCE</scope>
    <source>
        <strain evidence="7">AH 40177</strain>
    </source>
</reference>
<dbReference type="InterPro" id="IPR000504">
    <property type="entry name" value="RRM_dom"/>
</dbReference>
<dbReference type="Gene3D" id="3.30.70.330">
    <property type="match status" value="1"/>
</dbReference>
<protein>
    <recommendedName>
        <fullName evidence="6">RRM domain-containing protein</fullName>
    </recommendedName>
</protein>
<dbReference type="PROSITE" id="PS50102">
    <property type="entry name" value="RRM"/>
    <property type="match status" value="1"/>
</dbReference>
<dbReference type="InterPro" id="IPR034138">
    <property type="entry name" value="NOP8_RRM"/>
</dbReference>
<evidence type="ECO:0000256" key="2">
    <source>
        <dbReference type="ARBA" id="ARBA00022884"/>
    </source>
</evidence>
<dbReference type="SUPFAM" id="SSF54928">
    <property type="entry name" value="RNA-binding domain, RBD"/>
    <property type="match status" value="1"/>
</dbReference>
<feature type="domain" description="RRM" evidence="6">
    <location>
        <begin position="11"/>
        <end position="91"/>
    </location>
</feature>
<feature type="region of interest" description="Disordered" evidence="5">
    <location>
        <begin position="152"/>
        <end position="224"/>
    </location>
</feature>
<dbReference type="InterPro" id="IPR035979">
    <property type="entry name" value="RBD_domain_sf"/>
</dbReference>
<evidence type="ECO:0000256" key="4">
    <source>
        <dbReference type="PROSITE-ProRule" id="PRU00176"/>
    </source>
</evidence>
<evidence type="ECO:0000256" key="5">
    <source>
        <dbReference type="SAM" id="MobiDB-lite"/>
    </source>
</evidence>